<evidence type="ECO:0000256" key="4">
    <source>
        <dbReference type="ARBA" id="ARBA00022989"/>
    </source>
</evidence>
<dbReference type="PRINTS" id="PR00171">
    <property type="entry name" value="SUGRTRNSPORT"/>
</dbReference>
<dbReference type="GO" id="GO:0015149">
    <property type="term" value="F:hexose transmembrane transporter activity"/>
    <property type="evidence" value="ECO:0007669"/>
    <property type="project" value="TreeGrafter"/>
</dbReference>
<feature type="domain" description="Major facilitator superfamily (MFS) profile" evidence="8">
    <location>
        <begin position="48"/>
        <end position="491"/>
    </location>
</feature>
<feature type="transmembrane region" description="Helical" evidence="7">
    <location>
        <begin position="96"/>
        <end position="120"/>
    </location>
</feature>
<feature type="transmembrane region" description="Helical" evidence="7">
    <location>
        <begin position="44"/>
        <end position="61"/>
    </location>
</feature>
<protein>
    <recommendedName>
        <fullName evidence="8">Major facilitator superfamily (MFS) profile domain-containing protein</fullName>
    </recommendedName>
</protein>
<evidence type="ECO:0000256" key="5">
    <source>
        <dbReference type="ARBA" id="ARBA00023136"/>
    </source>
</evidence>
<feature type="transmembrane region" description="Helical" evidence="7">
    <location>
        <begin position="398"/>
        <end position="425"/>
    </location>
</feature>
<accession>A0AAN9G3D2</accession>
<feature type="transmembrane region" description="Helical" evidence="7">
    <location>
        <begin position="370"/>
        <end position="392"/>
    </location>
</feature>
<evidence type="ECO:0000256" key="3">
    <source>
        <dbReference type="ARBA" id="ARBA00022692"/>
    </source>
</evidence>
<dbReference type="InterPro" id="IPR003663">
    <property type="entry name" value="Sugar/inositol_transpt"/>
</dbReference>
<keyword evidence="4 7" id="KW-1133">Transmembrane helix</keyword>
<dbReference type="PROSITE" id="PS00217">
    <property type="entry name" value="SUGAR_TRANSPORT_2"/>
    <property type="match status" value="1"/>
</dbReference>
<feature type="transmembrane region" description="Helical" evidence="7">
    <location>
        <begin position="437"/>
        <end position="457"/>
    </location>
</feature>
<dbReference type="Gene3D" id="1.20.1250.20">
    <property type="entry name" value="MFS general substrate transporter like domains"/>
    <property type="match status" value="1"/>
</dbReference>
<dbReference type="SUPFAM" id="SSF103473">
    <property type="entry name" value="MFS general substrate transporter"/>
    <property type="match status" value="1"/>
</dbReference>
<comment type="subcellular location">
    <subcellularLocation>
        <location evidence="1">Membrane</location>
        <topology evidence="1">Multi-pass membrane protein</topology>
    </subcellularLocation>
</comment>
<feature type="transmembrane region" description="Helical" evidence="7">
    <location>
        <begin position="303"/>
        <end position="328"/>
    </location>
</feature>
<feature type="transmembrane region" description="Helical" evidence="7">
    <location>
        <begin position="218"/>
        <end position="240"/>
    </location>
</feature>
<proteinExistence type="inferred from homology"/>
<dbReference type="Proteomes" id="UP001374579">
    <property type="component" value="Unassembled WGS sequence"/>
</dbReference>
<dbReference type="PROSITE" id="PS50850">
    <property type="entry name" value="MFS"/>
    <property type="match status" value="1"/>
</dbReference>
<dbReference type="InterPro" id="IPR036259">
    <property type="entry name" value="MFS_trans_sf"/>
</dbReference>
<dbReference type="InterPro" id="IPR020846">
    <property type="entry name" value="MFS_dom"/>
</dbReference>
<dbReference type="PANTHER" id="PTHR23503:SF8">
    <property type="entry name" value="FACILITATED GLUCOSE TRANSPORTER PROTEIN 1"/>
    <property type="match status" value="1"/>
</dbReference>
<feature type="transmembrane region" description="Helical" evidence="7">
    <location>
        <begin position="469"/>
        <end position="487"/>
    </location>
</feature>
<dbReference type="InterPro" id="IPR005829">
    <property type="entry name" value="Sugar_transporter_CS"/>
</dbReference>
<dbReference type="FunFam" id="1.20.1250.20:FF:000029">
    <property type="entry name" value="solute carrier family 2, facilitated glucose transporter member 4"/>
    <property type="match status" value="1"/>
</dbReference>
<feature type="transmembrane region" description="Helical" evidence="7">
    <location>
        <begin position="189"/>
        <end position="212"/>
    </location>
</feature>
<organism evidence="9 10">
    <name type="scientific">Littorina saxatilis</name>
    <dbReference type="NCBI Taxonomy" id="31220"/>
    <lineage>
        <taxon>Eukaryota</taxon>
        <taxon>Metazoa</taxon>
        <taxon>Spiralia</taxon>
        <taxon>Lophotrochozoa</taxon>
        <taxon>Mollusca</taxon>
        <taxon>Gastropoda</taxon>
        <taxon>Caenogastropoda</taxon>
        <taxon>Littorinimorpha</taxon>
        <taxon>Littorinoidea</taxon>
        <taxon>Littorinidae</taxon>
        <taxon>Littorina</taxon>
    </lineage>
</organism>
<comment type="similarity">
    <text evidence="6">Belongs to the major facilitator superfamily. Sugar transporter (TC 2.A.1.1) family.</text>
</comment>
<sequence>MEETTPLLSGQDSTHSLTSFDASAEVDHVGETHITKKPTLTSRLAFATAACVLCSSFLLGYNTAVVNSPEEVIEDFYNVTNYERTGSYMSKGFLTMLWGITVSCYAAGGMIGGLSAGYWANRYGRRGALLRNNLLAITAAALMGFSKMAKSYEMLIVGRIIAGINAGVSSGVAPLYLSEISPILLRGLCGTFNQVAICFGTLVAEVIGLDILLGTNTLWPVCFGFVIVPVIFQLLALPCCPETPRYLMMMKGEEDEAEKALVWLRKTEDVGEEMEEMRKEVAEHRNAVKFSVKSLFSKAELRWPLIICIVLQLAQQFSGINAVIYYSTLVFQGAGLSKTVAQYATAATGAVNVSMSFVSAVLMDKLGRRTLMMTGLGGMFVFTIVLTIALVFQHSASWLSYLCIAAVVLYIVAFATGPGAIPWFYVAELFAQGPRSAAVSVSVLINWLANFTVGLVFPELQTAIKEYSFVPFAVMLFGFLVFVFFFVPETKGKRIEDITLLFKAPDETSEAAWSKTDLAYERQHNDTENSASATNIQET</sequence>
<dbReference type="PANTHER" id="PTHR23503">
    <property type="entry name" value="SOLUTE CARRIER FAMILY 2"/>
    <property type="match status" value="1"/>
</dbReference>
<reference evidence="9 10" key="1">
    <citation type="submission" date="2024-02" db="EMBL/GenBank/DDBJ databases">
        <title>Chromosome-scale genome assembly of the rough periwinkle Littorina saxatilis.</title>
        <authorList>
            <person name="De Jode A."/>
            <person name="Faria R."/>
            <person name="Formenti G."/>
            <person name="Sims Y."/>
            <person name="Smith T.P."/>
            <person name="Tracey A."/>
            <person name="Wood J.M.D."/>
            <person name="Zagrodzka Z.B."/>
            <person name="Johannesson K."/>
            <person name="Butlin R.K."/>
            <person name="Leder E.H."/>
        </authorList>
    </citation>
    <scope>NUCLEOTIDE SEQUENCE [LARGE SCALE GENOMIC DNA]</scope>
    <source>
        <strain evidence="9">Snail1</strain>
        <tissue evidence="9">Muscle</tissue>
    </source>
</reference>
<feature type="transmembrane region" description="Helical" evidence="7">
    <location>
        <begin position="155"/>
        <end position="177"/>
    </location>
</feature>
<dbReference type="Pfam" id="PF00083">
    <property type="entry name" value="Sugar_tr"/>
    <property type="match status" value="1"/>
</dbReference>
<dbReference type="AlphaFoldDB" id="A0AAN9G3D2"/>
<gene>
    <name evidence="9" type="ORF">V1264_007144</name>
</gene>
<keyword evidence="3 7" id="KW-0812">Transmembrane</keyword>
<evidence type="ECO:0000256" key="1">
    <source>
        <dbReference type="ARBA" id="ARBA00004141"/>
    </source>
</evidence>
<keyword evidence="5 7" id="KW-0472">Membrane</keyword>
<evidence type="ECO:0000256" key="2">
    <source>
        <dbReference type="ARBA" id="ARBA00022448"/>
    </source>
</evidence>
<dbReference type="GO" id="GO:0016020">
    <property type="term" value="C:membrane"/>
    <property type="evidence" value="ECO:0007669"/>
    <property type="project" value="UniProtKB-SubCell"/>
</dbReference>
<evidence type="ECO:0000256" key="6">
    <source>
        <dbReference type="RuleBase" id="RU003346"/>
    </source>
</evidence>
<dbReference type="EMBL" id="JBAMIC010000019">
    <property type="protein sequence ID" value="KAK7093379.1"/>
    <property type="molecule type" value="Genomic_DNA"/>
</dbReference>
<name>A0AAN9G3D2_9CAEN</name>
<keyword evidence="10" id="KW-1185">Reference proteome</keyword>
<dbReference type="PROSITE" id="PS00216">
    <property type="entry name" value="SUGAR_TRANSPORT_1"/>
    <property type="match status" value="1"/>
</dbReference>
<keyword evidence="2 6" id="KW-0813">Transport</keyword>
<feature type="transmembrane region" description="Helical" evidence="7">
    <location>
        <begin position="132"/>
        <end position="149"/>
    </location>
</feature>
<evidence type="ECO:0000256" key="7">
    <source>
        <dbReference type="SAM" id="Phobius"/>
    </source>
</evidence>
<evidence type="ECO:0000313" key="10">
    <source>
        <dbReference type="Proteomes" id="UP001374579"/>
    </source>
</evidence>
<evidence type="ECO:0000259" key="8">
    <source>
        <dbReference type="PROSITE" id="PS50850"/>
    </source>
</evidence>
<comment type="caution">
    <text evidence="9">The sequence shown here is derived from an EMBL/GenBank/DDBJ whole genome shotgun (WGS) entry which is preliminary data.</text>
</comment>
<dbReference type="InterPro" id="IPR045263">
    <property type="entry name" value="GLUT"/>
</dbReference>
<dbReference type="NCBIfam" id="TIGR00879">
    <property type="entry name" value="SP"/>
    <property type="match status" value="1"/>
</dbReference>
<feature type="transmembrane region" description="Helical" evidence="7">
    <location>
        <begin position="340"/>
        <end position="363"/>
    </location>
</feature>
<dbReference type="InterPro" id="IPR005828">
    <property type="entry name" value="MFS_sugar_transport-like"/>
</dbReference>
<evidence type="ECO:0000313" key="9">
    <source>
        <dbReference type="EMBL" id="KAK7093379.1"/>
    </source>
</evidence>